<dbReference type="SUPFAM" id="SSF102114">
    <property type="entry name" value="Radical SAM enzymes"/>
    <property type="match status" value="1"/>
</dbReference>
<comment type="cofactor">
    <cofactor evidence="10">
        <name>[4Fe-4S] cluster</name>
        <dbReference type="ChEBI" id="CHEBI:49883"/>
    </cofactor>
    <text evidence="10">Binds 2 [4Fe-4S] clusters. Binds 1 [4Fe-4S] cluster coordinated with 3 cysteines and an exchangeable S-adenosyl-L-methionine and 1 [4Fe-4S] cluster coordinated with 3 cysteines and the GTP-derived substrate.</text>
</comment>
<dbReference type="SFLD" id="SFLDG01067">
    <property type="entry name" value="SPASM/twitch_domain_containing"/>
    <property type="match status" value="1"/>
</dbReference>
<dbReference type="GO" id="GO:0061799">
    <property type="term" value="F:cyclic pyranopterin monophosphate synthase activity"/>
    <property type="evidence" value="ECO:0007669"/>
    <property type="project" value="TreeGrafter"/>
</dbReference>
<dbReference type="GO" id="GO:0046872">
    <property type="term" value="F:metal ion binding"/>
    <property type="evidence" value="ECO:0007669"/>
    <property type="project" value="UniProtKB-KW"/>
</dbReference>
<evidence type="ECO:0000259" key="11">
    <source>
        <dbReference type="PROSITE" id="PS51918"/>
    </source>
</evidence>
<feature type="binding site" evidence="10">
    <location>
        <position position="278"/>
    </location>
    <ligand>
        <name>[4Fe-4S] cluster</name>
        <dbReference type="ChEBI" id="CHEBI:49883"/>
        <label>2</label>
        <note>4Fe-4S-substrate</note>
    </ligand>
</feature>
<dbReference type="SFLD" id="SFLDG01383">
    <property type="entry name" value="cyclic_pyranopterin_phosphate"/>
    <property type="match status" value="1"/>
</dbReference>
<accession>A0A450YDB5</accession>
<feature type="binding site" evidence="10">
    <location>
        <position position="69"/>
    </location>
    <ligand>
        <name>GTP</name>
        <dbReference type="ChEBI" id="CHEBI:37565"/>
    </ligand>
</feature>
<dbReference type="UniPathway" id="UPA00344"/>
<evidence type="ECO:0000256" key="8">
    <source>
        <dbReference type="ARBA" id="ARBA00023150"/>
    </source>
</evidence>
<dbReference type="InterPro" id="IPR010505">
    <property type="entry name" value="MoaA_twitch"/>
</dbReference>
<dbReference type="InterPro" id="IPR007197">
    <property type="entry name" value="rSAM"/>
</dbReference>
<keyword evidence="9 10" id="KW-0456">Lyase</keyword>
<feature type="binding site" evidence="10">
    <location>
        <position position="19"/>
    </location>
    <ligand>
        <name>GTP</name>
        <dbReference type="ChEBI" id="CHEBI:37565"/>
    </ligand>
</feature>
<keyword evidence="7 10" id="KW-0342">GTP-binding</keyword>
<dbReference type="InterPro" id="IPR013785">
    <property type="entry name" value="Aldolase_TIM"/>
</dbReference>
<evidence type="ECO:0000256" key="5">
    <source>
        <dbReference type="ARBA" id="ARBA00023004"/>
    </source>
</evidence>
<feature type="domain" description="Radical SAM core" evidence="11">
    <location>
        <begin position="10"/>
        <end position="238"/>
    </location>
</feature>
<dbReference type="GO" id="GO:0051539">
    <property type="term" value="F:4 iron, 4 sulfur cluster binding"/>
    <property type="evidence" value="ECO:0007669"/>
    <property type="project" value="UniProtKB-UniRule"/>
</dbReference>
<dbReference type="GO" id="GO:0005525">
    <property type="term" value="F:GTP binding"/>
    <property type="evidence" value="ECO:0007669"/>
    <property type="project" value="UniProtKB-UniRule"/>
</dbReference>
<comment type="subunit">
    <text evidence="10">Monomer and homodimer.</text>
</comment>
<organism evidence="12">
    <name type="scientific">Candidatus Kentrum sp. SD</name>
    <dbReference type="NCBI Taxonomy" id="2126332"/>
    <lineage>
        <taxon>Bacteria</taxon>
        <taxon>Pseudomonadati</taxon>
        <taxon>Pseudomonadota</taxon>
        <taxon>Gammaproteobacteria</taxon>
        <taxon>Candidatus Kentrum</taxon>
    </lineage>
</organism>
<dbReference type="EC" id="4.1.99.22" evidence="10"/>
<dbReference type="InterPro" id="IPR058240">
    <property type="entry name" value="rSAM_sf"/>
</dbReference>
<dbReference type="InterPro" id="IPR006638">
    <property type="entry name" value="Elp3/MiaA/NifB-like_rSAM"/>
</dbReference>
<keyword evidence="2 10" id="KW-0949">S-adenosyl-L-methionine</keyword>
<keyword evidence="3 10" id="KW-0479">Metal-binding</keyword>
<comment type="catalytic activity">
    <reaction evidence="10">
        <text>GTP + AH2 + S-adenosyl-L-methionine = (8S)-3',8-cyclo-7,8-dihydroguanosine 5'-triphosphate + 5'-deoxyadenosine + L-methionine + A + H(+)</text>
        <dbReference type="Rhea" id="RHEA:49576"/>
        <dbReference type="ChEBI" id="CHEBI:13193"/>
        <dbReference type="ChEBI" id="CHEBI:15378"/>
        <dbReference type="ChEBI" id="CHEBI:17319"/>
        <dbReference type="ChEBI" id="CHEBI:17499"/>
        <dbReference type="ChEBI" id="CHEBI:37565"/>
        <dbReference type="ChEBI" id="CHEBI:57844"/>
        <dbReference type="ChEBI" id="CHEBI:59789"/>
        <dbReference type="ChEBI" id="CHEBI:131766"/>
        <dbReference type="EC" id="4.1.99.22"/>
    </reaction>
</comment>
<keyword evidence="8 10" id="KW-0501">Molybdenum cofactor biosynthesis</keyword>
<feature type="binding site" evidence="10">
    <location>
        <position position="100"/>
    </location>
    <ligand>
        <name>GTP</name>
        <dbReference type="ChEBI" id="CHEBI:37565"/>
    </ligand>
</feature>
<dbReference type="HAMAP" id="MF_01225_B">
    <property type="entry name" value="MoaA_B"/>
    <property type="match status" value="1"/>
</dbReference>
<feature type="binding site" evidence="10">
    <location>
        <position position="26"/>
    </location>
    <ligand>
        <name>[4Fe-4S] cluster</name>
        <dbReference type="ChEBI" id="CHEBI:49883"/>
        <label>1</label>
        <note>4Fe-4S-S-AdoMet</note>
    </ligand>
</feature>
<evidence type="ECO:0000256" key="3">
    <source>
        <dbReference type="ARBA" id="ARBA00022723"/>
    </source>
</evidence>
<feature type="binding site" evidence="10">
    <location>
        <position position="261"/>
    </location>
    <ligand>
        <name>[4Fe-4S] cluster</name>
        <dbReference type="ChEBI" id="CHEBI:49883"/>
        <label>2</label>
        <note>4Fe-4S-substrate</note>
    </ligand>
</feature>
<dbReference type="Pfam" id="PF04055">
    <property type="entry name" value="Radical_SAM"/>
    <property type="match status" value="1"/>
</dbReference>
<keyword evidence="4 10" id="KW-0547">Nucleotide-binding</keyword>
<evidence type="ECO:0000256" key="2">
    <source>
        <dbReference type="ARBA" id="ARBA00022691"/>
    </source>
</evidence>
<dbReference type="InterPro" id="IPR050105">
    <property type="entry name" value="MoCo_biosynth_MoaA/MoaC"/>
</dbReference>
<dbReference type="SFLD" id="SFLDG01386">
    <property type="entry name" value="main_SPASM_domain-containing"/>
    <property type="match status" value="1"/>
</dbReference>
<feature type="binding site" evidence="10">
    <location>
        <position position="124"/>
    </location>
    <ligand>
        <name>S-adenosyl-L-methionine</name>
        <dbReference type="ChEBI" id="CHEBI:59789"/>
    </ligand>
</feature>
<dbReference type="SMART" id="SM00729">
    <property type="entry name" value="Elp3"/>
    <property type="match status" value="1"/>
</dbReference>
<dbReference type="CDD" id="cd21117">
    <property type="entry name" value="Twitch_MoaA"/>
    <property type="match status" value="1"/>
</dbReference>
<dbReference type="SFLD" id="SFLDS00029">
    <property type="entry name" value="Radical_SAM"/>
    <property type="match status" value="1"/>
</dbReference>
<dbReference type="InterPro" id="IPR013483">
    <property type="entry name" value="MoaA"/>
</dbReference>
<feature type="binding site" evidence="10">
    <location>
        <position position="196"/>
    </location>
    <ligand>
        <name>S-adenosyl-L-methionine</name>
        <dbReference type="ChEBI" id="CHEBI:59789"/>
    </ligand>
</feature>
<sequence>MGNPSPLLDPFGRRIEYVRLSVTDNCNYRCFYCLPKGTREITPSANWLRFDAIERVTRAFSELGVSRFRITGGEPLVRKGIVELATRLWALRGVRDLSLSTNASLLAKFARPLREAGVGRINVSLDTLRSDRFRAFTGGGGRIEEVLSGLAAARAAGFSPIKINMVALKGQNDDELEEMVAFCIENDFTLRFIEAMPMGHPGCGVRDHYLDLGEVERRLSRRFELIPDATTGVGAGPARYFQVAGTKLRIGFITPLSQHFCETCNRVRLSANGILYLCLGQNRYYDLRPFLAGDVDNDALRGAIIEALALKPKRHEFTEKPNQVERSMSMTGG</sequence>
<evidence type="ECO:0000256" key="7">
    <source>
        <dbReference type="ARBA" id="ARBA00023134"/>
    </source>
</evidence>
<name>A0A450YDB5_9GAMM</name>
<feature type="binding site" evidence="10">
    <location>
        <position position="33"/>
    </location>
    <ligand>
        <name>[4Fe-4S] cluster</name>
        <dbReference type="ChEBI" id="CHEBI:49883"/>
        <label>1</label>
        <note>4Fe-4S-S-AdoMet</note>
    </ligand>
</feature>
<dbReference type="Gene3D" id="3.20.20.70">
    <property type="entry name" value="Aldolase class I"/>
    <property type="match status" value="1"/>
</dbReference>
<keyword evidence="6 10" id="KW-0411">Iron-sulfur</keyword>
<protein>
    <recommendedName>
        <fullName evidence="10">GTP 3',8-cyclase</fullName>
        <ecNumber evidence="10">4.1.99.22</ecNumber>
    </recommendedName>
    <alternativeName>
        <fullName evidence="10">Molybdenum cofactor biosynthesis protein A</fullName>
    </alternativeName>
</protein>
<reference evidence="12" key="1">
    <citation type="submission" date="2019-02" db="EMBL/GenBank/DDBJ databases">
        <authorList>
            <person name="Gruber-Vodicka R. H."/>
            <person name="Seah K. B. B."/>
        </authorList>
    </citation>
    <scope>NUCLEOTIDE SEQUENCE</scope>
    <source>
        <strain evidence="13">BECK_S1320</strain>
        <strain evidence="12">BECK_S1321</strain>
    </source>
</reference>
<feature type="binding site" evidence="10">
    <location>
        <begin position="266"/>
        <end position="268"/>
    </location>
    <ligand>
        <name>GTP</name>
        <dbReference type="ChEBI" id="CHEBI:37565"/>
    </ligand>
</feature>
<feature type="binding site" evidence="10">
    <location>
        <position position="162"/>
    </location>
    <ligand>
        <name>GTP</name>
        <dbReference type="ChEBI" id="CHEBI:37565"/>
    </ligand>
</feature>
<dbReference type="InterPro" id="IPR040064">
    <property type="entry name" value="MoaA-like"/>
</dbReference>
<evidence type="ECO:0000313" key="13">
    <source>
        <dbReference type="EMBL" id="VFK44767.1"/>
    </source>
</evidence>
<comment type="pathway">
    <text evidence="10">Cofactor biosynthesis; molybdopterin biosynthesis.</text>
</comment>
<comment type="function">
    <text evidence="10">Catalyzes the cyclization of GTP to (8S)-3',8-cyclo-7,8-dihydroguanosine 5'-triphosphate.</text>
</comment>
<dbReference type="Pfam" id="PF06463">
    <property type="entry name" value="Mob_synth_C"/>
    <property type="match status" value="1"/>
</dbReference>
<dbReference type="GO" id="GO:0061798">
    <property type="term" value="F:GTP 3',8'-cyclase activity"/>
    <property type="evidence" value="ECO:0007669"/>
    <property type="project" value="UniProtKB-UniRule"/>
</dbReference>
<dbReference type="CDD" id="cd01335">
    <property type="entry name" value="Radical_SAM"/>
    <property type="match status" value="1"/>
</dbReference>
<dbReference type="EMBL" id="CAADFU010000043">
    <property type="protein sequence ID" value="VFK44767.1"/>
    <property type="molecule type" value="Genomic_DNA"/>
</dbReference>
<dbReference type="GO" id="GO:1904047">
    <property type="term" value="F:S-adenosyl-L-methionine binding"/>
    <property type="evidence" value="ECO:0007669"/>
    <property type="project" value="UniProtKB-UniRule"/>
</dbReference>
<dbReference type="AlphaFoldDB" id="A0A450YDB5"/>
<evidence type="ECO:0000256" key="1">
    <source>
        <dbReference type="ARBA" id="ARBA00022485"/>
    </source>
</evidence>
<evidence type="ECO:0000313" key="12">
    <source>
        <dbReference type="EMBL" id="VFK39538.1"/>
    </source>
</evidence>
<proteinExistence type="inferred from homology"/>
<comment type="similarity">
    <text evidence="10">Belongs to the radical SAM superfamily. MoaA family.</text>
</comment>
<dbReference type="EMBL" id="CAADFR010000043">
    <property type="protein sequence ID" value="VFK39538.1"/>
    <property type="molecule type" value="Genomic_DNA"/>
</dbReference>
<feature type="binding site" evidence="10">
    <location>
        <position position="32"/>
    </location>
    <ligand>
        <name>S-adenosyl-L-methionine</name>
        <dbReference type="ChEBI" id="CHEBI:59789"/>
    </ligand>
</feature>
<evidence type="ECO:0000256" key="4">
    <source>
        <dbReference type="ARBA" id="ARBA00022741"/>
    </source>
</evidence>
<evidence type="ECO:0000256" key="9">
    <source>
        <dbReference type="ARBA" id="ARBA00023239"/>
    </source>
</evidence>
<dbReference type="NCBIfam" id="TIGR02666">
    <property type="entry name" value="moaA"/>
    <property type="match status" value="1"/>
</dbReference>
<evidence type="ECO:0000256" key="10">
    <source>
        <dbReference type="HAMAP-Rule" id="MF_01225"/>
    </source>
</evidence>
<evidence type="ECO:0000256" key="6">
    <source>
        <dbReference type="ARBA" id="ARBA00023014"/>
    </source>
</evidence>
<dbReference type="GO" id="GO:0006777">
    <property type="term" value="P:Mo-molybdopterin cofactor biosynthetic process"/>
    <property type="evidence" value="ECO:0007669"/>
    <property type="project" value="UniProtKB-UniRule"/>
</dbReference>
<keyword evidence="5 10" id="KW-0408">Iron</keyword>
<keyword evidence="1 10" id="KW-0004">4Fe-4S</keyword>
<dbReference type="PANTHER" id="PTHR22960">
    <property type="entry name" value="MOLYBDOPTERIN COFACTOR SYNTHESIS PROTEIN A"/>
    <property type="match status" value="1"/>
</dbReference>
<gene>
    <name evidence="10" type="primary">moaA</name>
    <name evidence="13" type="ORF">BECKSD772E_GA0070983_104317</name>
    <name evidence="12" type="ORF">BECKSD772F_GA0070984_10434</name>
</gene>
<dbReference type="PROSITE" id="PS51918">
    <property type="entry name" value="RADICAL_SAM"/>
    <property type="match status" value="1"/>
</dbReference>
<feature type="binding site" evidence="10">
    <location>
        <position position="264"/>
    </location>
    <ligand>
        <name>[4Fe-4S] cluster</name>
        <dbReference type="ChEBI" id="CHEBI:49883"/>
        <label>2</label>
        <note>4Fe-4S-substrate</note>
    </ligand>
</feature>
<dbReference type="PANTHER" id="PTHR22960:SF0">
    <property type="entry name" value="MOLYBDENUM COFACTOR BIOSYNTHESIS PROTEIN 1"/>
    <property type="match status" value="1"/>
</dbReference>
<feature type="binding site" evidence="10">
    <location>
        <position position="73"/>
    </location>
    <ligand>
        <name>S-adenosyl-L-methionine</name>
        <dbReference type="ChEBI" id="CHEBI:59789"/>
    </ligand>
</feature>
<feature type="binding site" evidence="10">
    <location>
        <position position="30"/>
    </location>
    <ligand>
        <name>[4Fe-4S] cluster</name>
        <dbReference type="ChEBI" id="CHEBI:49883"/>
        <label>1</label>
        <note>4Fe-4S-S-AdoMet</note>
    </ligand>
</feature>